<accession>A0A930VG35</accession>
<dbReference type="InterPro" id="IPR046335">
    <property type="entry name" value="LacI/GalR-like_sensor"/>
</dbReference>
<dbReference type="Pfam" id="PF00356">
    <property type="entry name" value="LacI"/>
    <property type="match status" value="1"/>
</dbReference>
<dbReference type="RefSeq" id="WP_194707463.1">
    <property type="nucleotide sequence ID" value="NZ_JADKPN010000008.1"/>
</dbReference>
<keyword evidence="2" id="KW-0805">Transcription regulation</keyword>
<proteinExistence type="predicted"/>
<dbReference type="Gene3D" id="3.40.50.2300">
    <property type="match status" value="2"/>
</dbReference>
<dbReference type="GO" id="GO:0003700">
    <property type="term" value="F:DNA-binding transcription factor activity"/>
    <property type="evidence" value="ECO:0007669"/>
    <property type="project" value="TreeGrafter"/>
</dbReference>
<evidence type="ECO:0000313" key="7">
    <source>
        <dbReference type="Proteomes" id="UP000640489"/>
    </source>
</evidence>
<keyword evidence="7" id="KW-1185">Reference proteome</keyword>
<dbReference type="InterPro" id="IPR010982">
    <property type="entry name" value="Lambda_DNA-bd_dom_sf"/>
</dbReference>
<dbReference type="SMART" id="SM00354">
    <property type="entry name" value="HTH_LACI"/>
    <property type="match status" value="1"/>
</dbReference>
<evidence type="ECO:0000313" key="6">
    <source>
        <dbReference type="EMBL" id="MBF4764288.1"/>
    </source>
</evidence>
<evidence type="ECO:0000259" key="5">
    <source>
        <dbReference type="PROSITE" id="PS50932"/>
    </source>
</evidence>
<dbReference type="PANTHER" id="PTHR30146">
    <property type="entry name" value="LACI-RELATED TRANSCRIPTIONAL REPRESSOR"/>
    <property type="match status" value="1"/>
</dbReference>
<dbReference type="CDD" id="cd01392">
    <property type="entry name" value="HTH_LacI"/>
    <property type="match status" value="1"/>
</dbReference>
<keyword evidence="4" id="KW-0804">Transcription</keyword>
<gene>
    <name evidence="6" type="ORF">ISU07_14230</name>
</gene>
<dbReference type="PROSITE" id="PS00356">
    <property type="entry name" value="HTH_LACI_1"/>
    <property type="match status" value="1"/>
</dbReference>
<dbReference type="Proteomes" id="UP000640489">
    <property type="component" value="Unassembled WGS sequence"/>
</dbReference>
<dbReference type="AlphaFoldDB" id="A0A930VG35"/>
<sequence>MSRTGTRSGKPTLTDVAARAGVSATTASYILNGRTLEMRISSDTEERVQLAAQELGYRPNRTAQSLRTASTRIIGVVTDYVAGGMFSARILAGANAAARQQDHVLMIGETDGDTRTTTELVHEFVDRQVDGLLFVARTTSSIRLPQGLAGTRVVTVNCIDTSSPYPSVLPDDRGGGRRAAEALIGAGLTDGIVVVGEDTTTEALAGVRVDGLVERLAEDGVRVAARLECPWNLDDAYGALAGWLDRGGRPRAVVCLNDRVAWGVYHALADVPLAVPGEVSVISFDGSELGRWMRPTLASVALPFFEMGQEAVRILLDPAEKESVVMDMPLLPGDSMAAPFAAPLSGVEREG</sequence>
<dbReference type="GO" id="GO:0000976">
    <property type="term" value="F:transcription cis-regulatory region binding"/>
    <property type="evidence" value="ECO:0007669"/>
    <property type="project" value="TreeGrafter"/>
</dbReference>
<dbReference type="PROSITE" id="PS50932">
    <property type="entry name" value="HTH_LACI_2"/>
    <property type="match status" value="1"/>
</dbReference>
<keyword evidence="1" id="KW-0678">Repressor</keyword>
<dbReference type="Gene3D" id="1.10.260.40">
    <property type="entry name" value="lambda repressor-like DNA-binding domains"/>
    <property type="match status" value="1"/>
</dbReference>
<organism evidence="6 7">
    <name type="scientific">Nocardioides islandensis</name>
    <dbReference type="NCBI Taxonomy" id="433663"/>
    <lineage>
        <taxon>Bacteria</taxon>
        <taxon>Bacillati</taxon>
        <taxon>Actinomycetota</taxon>
        <taxon>Actinomycetes</taxon>
        <taxon>Propionibacteriales</taxon>
        <taxon>Nocardioidaceae</taxon>
        <taxon>Nocardioides</taxon>
    </lineage>
</organism>
<keyword evidence="3 6" id="KW-0238">DNA-binding</keyword>
<dbReference type="InterPro" id="IPR028082">
    <property type="entry name" value="Peripla_BP_I"/>
</dbReference>
<dbReference type="EMBL" id="JADKPN010000008">
    <property type="protein sequence ID" value="MBF4764288.1"/>
    <property type="molecule type" value="Genomic_DNA"/>
</dbReference>
<reference evidence="6" key="1">
    <citation type="submission" date="2020-11" db="EMBL/GenBank/DDBJ databases">
        <title>Nocardioides sp. nov., isolated from Soil of Cynanchum wilfordii Hemsley rhizosphere.</title>
        <authorList>
            <person name="Lee J.-S."/>
            <person name="Suh M.K."/>
            <person name="Kim J.-S."/>
        </authorList>
    </citation>
    <scope>NUCLEOTIDE SEQUENCE</scope>
    <source>
        <strain evidence="6">KCTC 19275</strain>
    </source>
</reference>
<evidence type="ECO:0000256" key="1">
    <source>
        <dbReference type="ARBA" id="ARBA00022491"/>
    </source>
</evidence>
<dbReference type="CDD" id="cd06288">
    <property type="entry name" value="PBP1_sucrose_transcription_regulator"/>
    <property type="match status" value="1"/>
</dbReference>
<evidence type="ECO:0000256" key="3">
    <source>
        <dbReference type="ARBA" id="ARBA00023125"/>
    </source>
</evidence>
<name>A0A930VG35_9ACTN</name>
<dbReference type="SUPFAM" id="SSF47413">
    <property type="entry name" value="lambda repressor-like DNA-binding domains"/>
    <property type="match status" value="1"/>
</dbReference>
<evidence type="ECO:0000256" key="2">
    <source>
        <dbReference type="ARBA" id="ARBA00023015"/>
    </source>
</evidence>
<dbReference type="SUPFAM" id="SSF53822">
    <property type="entry name" value="Periplasmic binding protein-like I"/>
    <property type="match status" value="1"/>
</dbReference>
<dbReference type="PANTHER" id="PTHR30146:SF148">
    <property type="entry name" value="HTH-TYPE TRANSCRIPTIONAL REPRESSOR PURR-RELATED"/>
    <property type="match status" value="1"/>
</dbReference>
<dbReference type="Pfam" id="PF13377">
    <property type="entry name" value="Peripla_BP_3"/>
    <property type="match status" value="1"/>
</dbReference>
<comment type="caution">
    <text evidence="6">The sequence shown here is derived from an EMBL/GenBank/DDBJ whole genome shotgun (WGS) entry which is preliminary data.</text>
</comment>
<evidence type="ECO:0000256" key="4">
    <source>
        <dbReference type="ARBA" id="ARBA00023163"/>
    </source>
</evidence>
<protein>
    <submittedName>
        <fullName evidence="6">LacI family DNA-binding transcriptional regulator</fullName>
    </submittedName>
</protein>
<feature type="domain" description="HTH lacI-type" evidence="5">
    <location>
        <begin position="11"/>
        <end position="68"/>
    </location>
</feature>
<dbReference type="InterPro" id="IPR000843">
    <property type="entry name" value="HTH_LacI"/>
</dbReference>